<feature type="domain" description="Glycosyl transferase family 1" evidence="1">
    <location>
        <begin position="206"/>
        <end position="361"/>
    </location>
</feature>
<dbReference type="PANTHER" id="PTHR45947:SF3">
    <property type="entry name" value="SULFOQUINOVOSYL TRANSFERASE SQD2"/>
    <property type="match status" value="1"/>
</dbReference>
<evidence type="ECO:0000313" key="4">
    <source>
        <dbReference type="Proteomes" id="UP000254266"/>
    </source>
</evidence>
<sequence length="390" mass="44113">MKVLLVTNLFPTPVDLERGVFTLQLAKELNKICDLTIVCPLPWFPKIKMLRFLDKWYQLANVPEKYEIDGLTVYSPKYFLLPKVSESFHDVLMGMRLEPFIKALHNKQKIDVINSHWLYPDSVAVDRVAKKINVKHIATGLGCDINDSLTQRSKADKILKMLQNIGGVTVVSSRLKQVLVSNGIKEDNIKVILNGVDVNKFKLLDSDINRKKLNLDKSSKIILYVGRLSFEKSIDSLINAFHKIHHTNIELLLVIIGDGPELGFLHEIVESLGLNKVVKFIGKVSHDEINSWFSSADIFCLPSLREGCPNVVLESLSSGCPVVASDVGALPDLITKDSGLLFEPKNIDDISNKLTLALNHKWNRKLIHDSMKSFTWEEVASQYFQVYYDE</sequence>
<accession>A0A370DFW0</accession>
<dbReference type="Pfam" id="PF13439">
    <property type="entry name" value="Glyco_transf_4"/>
    <property type="match status" value="1"/>
</dbReference>
<dbReference type="Gene3D" id="3.40.50.2000">
    <property type="entry name" value="Glycogen Phosphorylase B"/>
    <property type="match status" value="2"/>
</dbReference>
<comment type="caution">
    <text evidence="3">The sequence shown here is derived from an EMBL/GenBank/DDBJ whole genome shotgun (WGS) entry which is preliminary data.</text>
</comment>
<gene>
    <name evidence="3" type="ORF">DIZ80_06435</name>
</gene>
<feature type="domain" description="Glycosyltransferase subfamily 4-like N-terminal" evidence="2">
    <location>
        <begin position="62"/>
        <end position="199"/>
    </location>
</feature>
<dbReference type="AlphaFoldDB" id="A0A370DFW0"/>
<dbReference type="Proteomes" id="UP000254266">
    <property type="component" value="Unassembled WGS sequence"/>
</dbReference>
<dbReference type="GO" id="GO:0016757">
    <property type="term" value="F:glycosyltransferase activity"/>
    <property type="evidence" value="ECO:0007669"/>
    <property type="project" value="InterPro"/>
</dbReference>
<dbReference type="EMBL" id="QFXC01000008">
    <property type="protein sequence ID" value="RDH83771.1"/>
    <property type="molecule type" value="Genomic_DNA"/>
</dbReference>
<evidence type="ECO:0000259" key="2">
    <source>
        <dbReference type="Pfam" id="PF13439"/>
    </source>
</evidence>
<dbReference type="PANTHER" id="PTHR45947">
    <property type="entry name" value="SULFOQUINOVOSYL TRANSFERASE SQD2"/>
    <property type="match status" value="1"/>
</dbReference>
<proteinExistence type="predicted"/>
<organism evidence="3 4">
    <name type="scientific">endosymbiont of Galathealinum brachiosum</name>
    <dbReference type="NCBI Taxonomy" id="2200906"/>
    <lineage>
        <taxon>Bacteria</taxon>
        <taxon>Pseudomonadati</taxon>
        <taxon>Pseudomonadota</taxon>
        <taxon>Gammaproteobacteria</taxon>
        <taxon>sulfur-oxidizing symbionts</taxon>
    </lineage>
</organism>
<keyword evidence="4" id="KW-1185">Reference proteome</keyword>
<name>A0A370DFW0_9GAMM</name>
<dbReference type="Pfam" id="PF00534">
    <property type="entry name" value="Glycos_transf_1"/>
    <property type="match status" value="1"/>
</dbReference>
<evidence type="ECO:0000313" key="3">
    <source>
        <dbReference type="EMBL" id="RDH83771.1"/>
    </source>
</evidence>
<protein>
    <recommendedName>
        <fullName evidence="5">Glycosyltransferase family 4 protein</fullName>
    </recommendedName>
</protein>
<dbReference type="InterPro" id="IPR028098">
    <property type="entry name" value="Glyco_trans_4-like_N"/>
</dbReference>
<dbReference type="SUPFAM" id="SSF53756">
    <property type="entry name" value="UDP-Glycosyltransferase/glycogen phosphorylase"/>
    <property type="match status" value="1"/>
</dbReference>
<evidence type="ECO:0008006" key="5">
    <source>
        <dbReference type="Google" id="ProtNLM"/>
    </source>
</evidence>
<evidence type="ECO:0000259" key="1">
    <source>
        <dbReference type="Pfam" id="PF00534"/>
    </source>
</evidence>
<dbReference type="InterPro" id="IPR001296">
    <property type="entry name" value="Glyco_trans_1"/>
</dbReference>
<reference evidence="3 4" key="1">
    <citation type="journal article" date="2018" name="ISME J.">
        <title>Endosymbiont genomes yield clues of tubeworm success.</title>
        <authorList>
            <person name="Li Y."/>
            <person name="Liles M.R."/>
            <person name="Halanych K.M."/>
        </authorList>
    </citation>
    <scope>NUCLEOTIDE SEQUENCE [LARGE SCALE GENOMIC DNA]</scope>
    <source>
        <strain evidence="3">A1464</strain>
    </source>
</reference>
<dbReference type="InterPro" id="IPR050194">
    <property type="entry name" value="Glycosyltransferase_grp1"/>
</dbReference>